<name>A0A2A2LL80_9BILA</name>
<dbReference type="PANTHER" id="PTHR23202:SF124">
    <property type="entry name" value="C2H2-TYPE DOMAIN-CONTAINING PROTEIN-RELATED"/>
    <property type="match status" value="1"/>
</dbReference>
<feature type="compositionally biased region" description="Low complexity" evidence="1">
    <location>
        <begin position="707"/>
        <end position="725"/>
    </location>
</feature>
<dbReference type="PANTHER" id="PTHR23202">
    <property type="entry name" value="WASP INTERACTING PROTEIN-RELATED"/>
    <property type="match status" value="1"/>
</dbReference>
<gene>
    <name evidence="2" type="ORF">WR25_20348</name>
</gene>
<dbReference type="STRING" id="2018661.A0A2A2LL80"/>
<feature type="compositionally biased region" description="Low complexity" evidence="1">
    <location>
        <begin position="801"/>
        <end position="891"/>
    </location>
</feature>
<comment type="caution">
    <text evidence="2">The sequence shown here is derived from an EMBL/GenBank/DDBJ whole genome shotgun (WGS) entry which is preliminary data.</text>
</comment>
<sequence length="891" mass="95347">MRERTNDNQICSNYSRIYFSNNDNDAIIGEIAEQTTTMKQTSTSASSTSPPSTLPLSCDPRYGKYLINAFIDNTKSDSNLISQKAGGTLLDLYDYVIAGNDQNSRVVIGGAIDSYIPTNQNCTSASGRSCIQSGIKILEDSRNVFDFAFNFTGSTQQFLNSNAAKFGDDEKPPIIIWFLSILPNDGLAGLKYSLNLAQAAGYTVLGIATDSDTFLMKAALDQALGQNATFLYTNPQDTAYWIRKKLCDIKPAPPPAGTRMGHDYINNGANCTDEKSIADALTAITDGQIDPPDFDMNITRSVKTFANRKISFYDIDAEANPVAILWLANMPDDVVSGLNFAKSDFDGLEYNVIVINMDPTNSWIRNIAEQAWPLEQVWDYYSDEDVVRWIQYKLCQIKNGGFTFTPAITPTAPSTQPLVRKDPYYIAHFMDCGSSLYYYYDIFLTYLGNILFSNQSGTRFILGGMNQTSYSYYNANVTSLSQIKPAKQNLFDQCHDLNYKINPAVQQFANTDLINYDEKNEAPPVALLALGKKNLDSLLGLHTGIQKLRSLNFVVIAIDFSNDEDMNATLTEELGPTNFTTFTDYYNTSLWVVHYLCTYVKDCGALVTGTPTTTPVQTTISTLTPPTGATSPSQAPSASTSNSQPATSPTSPASPTAPVSSSASSSPQGSSSAPVTNAVSSSKLTTLPQTSSISTSTHSQLGSTNPGASSTNAAVTSTVGATTSSLPKTSSVPVISTSTLGPQSSSSQNPSSTSQTTKQLTTSTENPVTSSSIPLTSFSKPTTSEIPSTSNALTSSSPIPLTSQTNSPSSSSSQTTSRPISLSTQVTSSISQTVSSQQSSSSTPLPPSSSSSNPASSLPISTLPSTSPSQSTVPQQTTTPFTPTTTQPPTS</sequence>
<dbReference type="AlphaFoldDB" id="A0A2A2LL80"/>
<organism evidence="2 3">
    <name type="scientific">Diploscapter pachys</name>
    <dbReference type="NCBI Taxonomy" id="2018661"/>
    <lineage>
        <taxon>Eukaryota</taxon>
        <taxon>Metazoa</taxon>
        <taxon>Ecdysozoa</taxon>
        <taxon>Nematoda</taxon>
        <taxon>Chromadorea</taxon>
        <taxon>Rhabditida</taxon>
        <taxon>Rhabditina</taxon>
        <taxon>Rhabditomorpha</taxon>
        <taxon>Rhabditoidea</taxon>
        <taxon>Rhabditidae</taxon>
        <taxon>Diploscapter</taxon>
    </lineage>
</organism>
<feature type="compositionally biased region" description="Polar residues" evidence="1">
    <location>
        <begin position="765"/>
        <end position="800"/>
    </location>
</feature>
<feature type="region of interest" description="Disordered" evidence="1">
    <location>
        <begin position="610"/>
        <end position="891"/>
    </location>
</feature>
<evidence type="ECO:0000313" key="2">
    <source>
        <dbReference type="EMBL" id="PAV86797.1"/>
    </source>
</evidence>
<reference evidence="2 3" key="1">
    <citation type="journal article" date="2017" name="Curr. Biol.">
        <title>Genome architecture and evolution of a unichromosomal asexual nematode.</title>
        <authorList>
            <person name="Fradin H."/>
            <person name="Zegar C."/>
            <person name="Gutwein M."/>
            <person name="Lucas J."/>
            <person name="Kovtun M."/>
            <person name="Corcoran D."/>
            <person name="Baugh L.R."/>
            <person name="Kiontke K."/>
            <person name="Gunsalus K."/>
            <person name="Fitch D.H."/>
            <person name="Piano F."/>
        </authorList>
    </citation>
    <scope>NUCLEOTIDE SEQUENCE [LARGE SCALE GENOMIC DNA]</scope>
    <source>
        <strain evidence="2">PF1309</strain>
    </source>
</reference>
<feature type="compositionally biased region" description="Low complexity" evidence="1">
    <location>
        <begin position="690"/>
        <end position="699"/>
    </location>
</feature>
<keyword evidence="3" id="KW-1185">Reference proteome</keyword>
<dbReference type="Proteomes" id="UP000218231">
    <property type="component" value="Unassembled WGS sequence"/>
</dbReference>
<protein>
    <submittedName>
        <fullName evidence="2">Uncharacterized protein</fullName>
    </submittedName>
</protein>
<accession>A0A2A2LL80</accession>
<dbReference type="EMBL" id="LIAE01006630">
    <property type="protein sequence ID" value="PAV86797.1"/>
    <property type="molecule type" value="Genomic_DNA"/>
</dbReference>
<feature type="compositionally biased region" description="Low complexity" evidence="1">
    <location>
        <begin position="736"/>
        <end position="764"/>
    </location>
</feature>
<proteinExistence type="predicted"/>
<feature type="compositionally biased region" description="Polar residues" evidence="1">
    <location>
        <begin position="726"/>
        <end position="735"/>
    </location>
</feature>
<feature type="compositionally biased region" description="Low complexity" evidence="1">
    <location>
        <begin position="610"/>
        <end position="676"/>
    </location>
</feature>
<evidence type="ECO:0000313" key="3">
    <source>
        <dbReference type="Proteomes" id="UP000218231"/>
    </source>
</evidence>
<feature type="compositionally biased region" description="Polar residues" evidence="1">
    <location>
        <begin position="677"/>
        <end position="689"/>
    </location>
</feature>
<evidence type="ECO:0000256" key="1">
    <source>
        <dbReference type="SAM" id="MobiDB-lite"/>
    </source>
</evidence>